<dbReference type="KEGG" id="pswu:SY83_17015"/>
<dbReference type="SUPFAM" id="SSF101967">
    <property type="entry name" value="Adhesin YadA, collagen-binding domain"/>
    <property type="match status" value="2"/>
</dbReference>
<evidence type="ECO:0000313" key="4">
    <source>
        <dbReference type="EMBL" id="ANE47700.1"/>
    </source>
</evidence>
<evidence type="ECO:0000313" key="5">
    <source>
        <dbReference type="Proteomes" id="UP000076927"/>
    </source>
</evidence>
<dbReference type="CDD" id="cd12820">
    <property type="entry name" value="LbR_YadA-like"/>
    <property type="match status" value="1"/>
</dbReference>
<evidence type="ECO:0000256" key="1">
    <source>
        <dbReference type="SAM" id="MobiDB-lite"/>
    </source>
</evidence>
<dbReference type="STRING" id="1178515.SY83_17015"/>
<evidence type="ECO:0000259" key="3">
    <source>
        <dbReference type="Pfam" id="PF11962"/>
    </source>
</evidence>
<keyword evidence="5" id="KW-1185">Reference proteome</keyword>
<gene>
    <name evidence="4" type="ORF">SY83_17015</name>
</gene>
<feature type="domain" description="Trimeric autotransporter adhesin YadA-like head" evidence="2">
    <location>
        <begin position="168"/>
        <end position="191"/>
    </location>
</feature>
<feature type="domain" description="Trimeric autotransporter adhesin YadA-like head" evidence="2">
    <location>
        <begin position="126"/>
        <end position="144"/>
    </location>
</feature>
<dbReference type="Gene3D" id="2.40.300.10">
    <property type="entry name" value="Head decoration protein D"/>
    <property type="match status" value="1"/>
</dbReference>
<protein>
    <submittedName>
        <fullName evidence="4">Uncharacterized protein</fullName>
    </submittedName>
</protein>
<accession>A0A172TKZ3</accession>
<dbReference type="Pfam" id="PF11962">
    <property type="entry name" value="Peptidase_G2"/>
    <property type="match status" value="1"/>
</dbReference>
<dbReference type="AlphaFoldDB" id="A0A172TKZ3"/>
<dbReference type="PATRIC" id="fig|1178515.4.peg.3423"/>
<dbReference type="Pfam" id="PF05658">
    <property type="entry name" value="YadA_head"/>
    <property type="match status" value="2"/>
</dbReference>
<organism evidence="4 5">
    <name type="scientific">Paenibacillus swuensis</name>
    <dbReference type="NCBI Taxonomy" id="1178515"/>
    <lineage>
        <taxon>Bacteria</taxon>
        <taxon>Bacillati</taxon>
        <taxon>Bacillota</taxon>
        <taxon>Bacilli</taxon>
        <taxon>Bacillales</taxon>
        <taxon>Paenibacillaceae</taxon>
        <taxon>Paenibacillus</taxon>
    </lineage>
</organism>
<feature type="compositionally biased region" description="Polar residues" evidence="1">
    <location>
        <begin position="133"/>
        <end position="149"/>
    </location>
</feature>
<dbReference type="OrthoDB" id="2942004at2"/>
<feature type="domain" description="Peptidase G2 IMC autoproteolytic cleavage" evidence="3">
    <location>
        <begin position="272"/>
        <end position="445"/>
    </location>
</feature>
<name>A0A172TKZ3_9BACL</name>
<proteinExistence type="predicted"/>
<evidence type="ECO:0000259" key="2">
    <source>
        <dbReference type="Pfam" id="PF05658"/>
    </source>
</evidence>
<dbReference type="InterPro" id="IPR008640">
    <property type="entry name" value="Adhesin_Head_dom"/>
</dbReference>
<dbReference type="Proteomes" id="UP000076927">
    <property type="component" value="Chromosome"/>
</dbReference>
<dbReference type="Gene3D" id="4.10.80.40">
    <property type="entry name" value="succinate dehydrogenase protein domain"/>
    <property type="match status" value="1"/>
</dbReference>
<feature type="region of interest" description="Disordered" evidence="1">
    <location>
        <begin position="132"/>
        <end position="154"/>
    </location>
</feature>
<dbReference type="InterPro" id="IPR011049">
    <property type="entry name" value="Serralysin-like_metalloprot_C"/>
</dbReference>
<dbReference type="InterPro" id="IPR021865">
    <property type="entry name" value="Peptidase_G2"/>
</dbReference>
<dbReference type="EMBL" id="CP011388">
    <property type="protein sequence ID" value="ANE47700.1"/>
    <property type="molecule type" value="Genomic_DNA"/>
</dbReference>
<reference evidence="4 5" key="1">
    <citation type="submission" date="2015-01" db="EMBL/GenBank/DDBJ databases">
        <title>Paenibacillus swuensis/DY6/whole genome sequencing.</title>
        <authorList>
            <person name="Kim M.K."/>
            <person name="Srinivasan S."/>
            <person name="Lee J.-J."/>
        </authorList>
    </citation>
    <scope>NUCLEOTIDE SEQUENCE [LARGE SCALE GENOMIC DNA]</scope>
    <source>
        <strain evidence="4 5">DY6</strain>
    </source>
</reference>
<dbReference type="RefSeq" id="WP_068608657.1">
    <property type="nucleotide sequence ID" value="NZ_CP011388.1"/>
</dbReference>
<dbReference type="GO" id="GO:0019867">
    <property type="term" value="C:outer membrane"/>
    <property type="evidence" value="ECO:0007669"/>
    <property type="project" value="InterPro"/>
</dbReference>
<sequence>MACNAQALGGCSHAEGLNTTAAGTASHAEGYLTLATGDAAHVEGGGSLATGLYSHAEGFSTSATNVGSHAEGYLTQASGPASHAEGGGSVASGLYAHAEGQGTSALAINAHAEGEFTIASGVNSHAEGFESLASGQGSHAEGEQNTASGRASHAEGSLNLASGLFAHAEGQRTVASGDLSHAQGNQTTASGLAAHAEGALTTATEIASHAEGVNTVANALLSHTEGQGTSANGLEGAHIMGRFGAANELEYSWYLANGTSDVTPGLAAKILSNGDVKIDGTVSSPAADYAEMFETLDGLPLEPGYFVALEQDKVRTATESDRFVIGVTSAKPAFLSDSAALRWHHKFMTDEWGRIQYETVKVPAIMDEACNSVVPERTLRQPVLNPDWDASLDYIPRSQRPEWVAVGMIGKLLVRDDGTSQPGGLCIPNHLGVATASDQGFLVLKRTLPHQILILVGRTYS</sequence>
<dbReference type="Gene3D" id="2.150.10.10">
    <property type="entry name" value="Serralysin-like metalloprotease, C-terminal"/>
    <property type="match status" value="2"/>
</dbReference>